<feature type="coiled-coil region" evidence="1">
    <location>
        <begin position="43"/>
        <end position="84"/>
    </location>
</feature>
<keyword evidence="4" id="KW-1185">Reference proteome</keyword>
<feature type="region of interest" description="Disordered" evidence="2">
    <location>
        <begin position="1"/>
        <end position="23"/>
    </location>
</feature>
<name>A0AAV7R1G8_PLEWA</name>
<evidence type="ECO:0000256" key="1">
    <source>
        <dbReference type="SAM" id="Coils"/>
    </source>
</evidence>
<evidence type="ECO:0000313" key="4">
    <source>
        <dbReference type="Proteomes" id="UP001066276"/>
    </source>
</evidence>
<gene>
    <name evidence="3" type="ORF">NDU88_011928</name>
</gene>
<organism evidence="3 4">
    <name type="scientific">Pleurodeles waltl</name>
    <name type="common">Iberian ribbed newt</name>
    <dbReference type="NCBI Taxonomy" id="8319"/>
    <lineage>
        <taxon>Eukaryota</taxon>
        <taxon>Metazoa</taxon>
        <taxon>Chordata</taxon>
        <taxon>Craniata</taxon>
        <taxon>Vertebrata</taxon>
        <taxon>Euteleostomi</taxon>
        <taxon>Amphibia</taxon>
        <taxon>Batrachia</taxon>
        <taxon>Caudata</taxon>
        <taxon>Salamandroidea</taxon>
        <taxon>Salamandridae</taxon>
        <taxon>Pleurodelinae</taxon>
        <taxon>Pleurodeles</taxon>
    </lineage>
</organism>
<reference evidence="3" key="1">
    <citation type="journal article" date="2022" name="bioRxiv">
        <title>Sequencing and chromosome-scale assembly of the giantPleurodeles waltlgenome.</title>
        <authorList>
            <person name="Brown T."/>
            <person name="Elewa A."/>
            <person name="Iarovenko S."/>
            <person name="Subramanian E."/>
            <person name="Araus A.J."/>
            <person name="Petzold A."/>
            <person name="Susuki M."/>
            <person name="Suzuki K.-i.T."/>
            <person name="Hayashi T."/>
            <person name="Toyoda A."/>
            <person name="Oliveira C."/>
            <person name="Osipova E."/>
            <person name="Leigh N.D."/>
            <person name="Simon A."/>
            <person name="Yun M.H."/>
        </authorList>
    </citation>
    <scope>NUCLEOTIDE SEQUENCE</scope>
    <source>
        <strain evidence="3">20211129_DDA</strain>
        <tissue evidence="3">Liver</tissue>
    </source>
</reference>
<dbReference type="PANTHER" id="PTHR47115">
    <property type="entry name" value="COILED-COIL DOMAIN-CONTAINING PROTEIN 183"/>
    <property type="match status" value="1"/>
</dbReference>
<sequence>MQTSQSMRQAMAKAEAEKNMTKSQQELITDIENLKNAVHCSKIEDIAGRFAELEETSQRLQKHLDETNQKREQLLAQLHGLELQQVEMKFHHGQGFER</sequence>
<protein>
    <submittedName>
        <fullName evidence="3">Uncharacterized protein</fullName>
    </submittedName>
</protein>
<dbReference type="Proteomes" id="UP001066276">
    <property type="component" value="Chromosome 6"/>
</dbReference>
<comment type="caution">
    <text evidence="3">The sequence shown here is derived from an EMBL/GenBank/DDBJ whole genome shotgun (WGS) entry which is preliminary data.</text>
</comment>
<evidence type="ECO:0000313" key="3">
    <source>
        <dbReference type="EMBL" id="KAJ1145642.1"/>
    </source>
</evidence>
<dbReference type="PANTHER" id="PTHR47115:SF1">
    <property type="entry name" value="COILED-COIL DOMAIN-CONTAINING PROTEIN 183"/>
    <property type="match status" value="1"/>
</dbReference>
<keyword evidence="1" id="KW-0175">Coiled coil</keyword>
<proteinExistence type="predicted"/>
<accession>A0AAV7R1G8</accession>
<dbReference type="InterPro" id="IPR043247">
    <property type="entry name" value="CCDC183"/>
</dbReference>
<evidence type="ECO:0000256" key="2">
    <source>
        <dbReference type="SAM" id="MobiDB-lite"/>
    </source>
</evidence>
<dbReference type="AlphaFoldDB" id="A0AAV7R1G8"/>
<dbReference type="EMBL" id="JANPWB010000010">
    <property type="protein sequence ID" value="KAJ1145642.1"/>
    <property type="molecule type" value="Genomic_DNA"/>
</dbReference>